<accession>A0A853CTW4</accession>
<comment type="caution">
    <text evidence="2">The sequence shown here is derived from an EMBL/GenBank/DDBJ whole genome shotgun (WGS) entry which is preliminary data.</text>
</comment>
<gene>
    <name evidence="2" type="ORF">HNR13_002119</name>
</gene>
<protein>
    <submittedName>
        <fullName evidence="2">Uncharacterized protein</fullName>
    </submittedName>
</protein>
<evidence type="ECO:0000313" key="2">
    <source>
        <dbReference type="EMBL" id="NYJ23832.1"/>
    </source>
</evidence>
<proteinExistence type="predicted"/>
<organism evidence="2 3">
    <name type="scientific">Leifsonia shinshuensis</name>
    <dbReference type="NCBI Taxonomy" id="150026"/>
    <lineage>
        <taxon>Bacteria</taxon>
        <taxon>Bacillati</taxon>
        <taxon>Actinomycetota</taxon>
        <taxon>Actinomycetes</taxon>
        <taxon>Micrococcales</taxon>
        <taxon>Microbacteriaceae</taxon>
        <taxon>Leifsonia</taxon>
    </lineage>
</organism>
<dbReference type="EMBL" id="JACCFL010000001">
    <property type="protein sequence ID" value="NYJ23832.1"/>
    <property type="molecule type" value="Genomic_DNA"/>
</dbReference>
<dbReference type="RefSeq" id="WP_179605712.1">
    <property type="nucleotide sequence ID" value="NZ_BAABEH010000001.1"/>
</dbReference>
<dbReference type="AlphaFoldDB" id="A0A853CTW4"/>
<feature type="region of interest" description="Disordered" evidence="1">
    <location>
        <begin position="148"/>
        <end position="173"/>
    </location>
</feature>
<evidence type="ECO:0000313" key="3">
    <source>
        <dbReference type="Proteomes" id="UP000578352"/>
    </source>
</evidence>
<evidence type="ECO:0000256" key="1">
    <source>
        <dbReference type="SAM" id="MobiDB-lite"/>
    </source>
</evidence>
<dbReference type="Proteomes" id="UP000578352">
    <property type="component" value="Unassembled WGS sequence"/>
</dbReference>
<name>A0A853CTW4_9MICO</name>
<sequence length="681" mass="69859">MSTTQQIALGLGAAGALVDVSAYCTGPEGVAYSYGRQSEFRDPNPGQVTFILDNYDGRFTPGNLSTPYASPLTEGTAVCWSIGGRLVSGMVSAIGFASSETEWGRVTITCGDIFYFANRTLVGDIAATMASTNAWLYWSLNDAASSGQAAETSGNGGPSLTTQPPGNPGVFGLPGVPATTDTQMALPATAAAAAAMQATGPFPVINYPAGSLGFWGLWYTPNAASFVEIDSGPSGSYAGFWRFQGSSVSFGAPGWTSGGTTVAFDGLTHYFALGTTYAGTTFTATLYIDGVAAGTSTGTVAGTLTNALAQPKYVRLFAGDGTGSYSPSFSHFSHSPVLIHEEYAASPTTTANRVRALAQAVPGMTIGTLDPNISTAPIGPPTASNVTAWSLMCDAVRTEQGHLYAATTGTLLSPSTTVNMRARTRPTAVTLTLDAAADIEGLPQIDRDVTNLYATITASGPSNSAAATDRAAVARVGAAATSETVTLANPTDLLGYAQDRLQRGENVALKVSKVDINTTTSAVTLAQLLGLNLGDRVRLTNLPTAALGFTQWDGWFLGATEVHNTLSGDVFTLYLAPVLPSTAVFDTDVFSAGTDLTLSSALTAGATSMVVATASPLTFLETVQVPYTLQVDSEQVTVTACTALSGSTQTATITRGANGTTPAAHATGALVDVAQPGIYAF</sequence>
<feature type="compositionally biased region" description="Polar residues" evidence="1">
    <location>
        <begin position="148"/>
        <end position="164"/>
    </location>
</feature>
<reference evidence="2 3" key="1">
    <citation type="submission" date="2020-07" db="EMBL/GenBank/DDBJ databases">
        <title>Sequencing the genomes of 1000 actinobacteria strains.</title>
        <authorList>
            <person name="Klenk H.-P."/>
        </authorList>
    </citation>
    <scope>NUCLEOTIDE SEQUENCE [LARGE SCALE GENOMIC DNA]</scope>
    <source>
        <strain evidence="2 3">DSM 15165</strain>
    </source>
</reference>